<dbReference type="Pfam" id="PF16561">
    <property type="entry name" value="AMPK1_CBM"/>
    <property type="match status" value="3"/>
</dbReference>
<feature type="domain" description="AMP-activated protein kinase glycogen-binding" evidence="3">
    <location>
        <begin position="275"/>
        <end position="342"/>
    </location>
</feature>
<feature type="region of interest" description="Disordered" evidence="2">
    <location>
        <begin position="41"/>
        <end position="258"/>
    </location>
</feature>
<accession>A0A7S0ZJH6</accession>
<proteinExistence type="inferred from homology"/>
<protein>
    <recommendedName>
        <fullName evidence="3">AMP-activated protein kinase glycogen-binding domain-containing protein</fullName>
    </recommendedName>
</protein>
<gene>
    <name evidence="4" type="ORF">TOLI1172_LOCUS8133</name>
</gene>
<dbReference type="InterPro" id="IPR014756">
    <property type="entry name" value="Ig_E-set"/>
</dbReference>
<evidence type="ECO:0000256" key="1">
    <source>
        <dbReference type="ARBA" id="ARBA00010926"/>
    </source>
</evidence>
<reference evidence="4" key="1">
    <citation type="submission" date="2021-01" db="EMBL/GenBank/DDBJ databases">
        <authorList>
            <person name="Corre E."/>
            <person name="Pelletier E."/>
            <person name="Niang G."/>
            <person name="Scheremetjew M."/>
            <person name="Finn R."/>
            <person name="Kale V."/>
            <person name="Holt S."/>
            <person name="Cochrane G."/>
            <person name="Meng A."/>
            <person name="Brown T."/>
            <person name="Cohen L."/>
        </authorList>
    </citation>
    <scope>NUCLEOTIDE SEQUENCE</scope>
    <source>
        <strain evidence="4">CCMP3278</strain>
    </source>
</reference>
<feature type="compositionally biased region" description="Polar residues" evidence="2">
    <location>
        <begin position="102"/>
        <end position="113"/>
    </location>
</feature>
<name>A0A7S0ZJH6_9RHOD</name>
<feature type="compositionally biased region" description="Polar residues" evidence="2">
    <location>
        <begin position="182"/>
        <end position="198"/>
    </location>
</feature>
<feature type="domain" description="AMP-activated protein kinase glycogen-binding" evidence="3">
    <location>
        <begin position="432"/>
        <end position="513"/>
    </location>
</feature>
<dbReference type="PANTHER" id="PTHR10343:SF84">
    <property type="entry name" value="5'-AMP-ACTIVATED PROTEIN KINASE SUBUNIT BETA-1"/>
    <property type="match status" value="1"/>
</dbReference>
<sequence length="515" mass="56946">MSFSISPDSSYESESSSWGTSWAISRSPQSSFHNIASLAAASGVAPPPPLPNIPRPNGSTMARELSGSLPGSRANSLPRSQQLSRKSSYSDFSDVSPDDANLQANGSVNTLQPTAVLAYDQVSPPGETQYSSGQQNASNYPYGGGYYFQPSEMRRTPLPTSTNAPNLASIAVDDPAKEFSRNSKAAETTSKLRGTAQQKKSESLREVADNAGGSGGSRSREATAGNSPANEKNSGEDKADGKGTERKRRSRRRSTSGEKLAQSCSLVWGRGNVRREAQVVGSWSRWRERVPMTRENSKWVADVALRPGVYEFKFVIDGKWVVDSTQEIRRDDFGNENNVLRVGLFEHEFVWDKCAAKTVNLTGSFDAWSTRLPMAEEKSVLSGSSRFVTRRPLPPGRYEYKFIIDGDWYYDMTLPTAQHGDIINNELCIGTVPHTFVWDKTIAQCVMLVGSFDNWKKQHPMTRSEDGKSWSIDLDMNLGKYLYKFVVDGNWWFDTSEPNEADPYGSHNNVLNVGF</sequence>
<feature type="compositionally biased region" description="Polar residues" evidence="2">
    <location>
        <begin position="126"/>
        <end position="139"/>
    </location>
</feature>
<organism evidence="4">
    <name type="scientific">Timspurckia oligopyrenoides</name>
    <dbReference type="NCBI Taxonomy" id="708627"/>
    <lineage>
        <taxon>Eukaryota</taxon>
        <taxon>Rhodophyta</taxon>
        <taxon>Bangiophyceae</taxon>
        <taxon>Porphyridiales</taxon>
        <taxon>Porphyridiaceae</taxon>
        <taxon>Timspurckia</taxon>
    </lineage>
</organism>
<dbReference type="AlphaFoldDB" id="A0A7S0ZJH6"/>
<feature type="region of interest" description="Disordered" evidence="2">
    <location>
        <begin position="1"/>
        <end position="22"/>
    </location>
</feature>
<dbReference type="EMBL" id="HBFP01011264">
    <property type="protein sequence ID" value="CAD8823735.1"/>
    <property type="molecule type" value="Transcribed_RNA"/>
</dbReference>
<feature type="compositionally biased region" description="Basic and acidic residues" evidence="2">
    <location>
        <begin position="199"/>
        <end position="208"/>
    </location>
</feature>
<evidence type="ECO:0000256" key="2">
    <source>
        <dbReference type="SAM" id="MobiDB-lite"/>
    </source>
</evidence>
<feature type="compositionally biased region" description="Basic and acidic residues" evidence="2">
    <location>
        <begin position="233"/>
        <end position="244"/>
    </location>
</feature>
<feature type="compositionally biased region" description="Basic residues" evidence="2">
    <location>
        <begin position="245"/>
        <end position="254"/>
    </location>
</feature>
<evidence type="ECO:0000259" key="3">
    <source>
        <dbReference type="Pfam" id="PF16561"/>
    </source>
</evidence>
<evidence type="ECO:0000313" key="4">
    <source>
        <dbReference type="EMBL" id="CAD8823735.1"/>
    </source>
</evidence>
<feature type="compositionally biased region" description="Pro residues" evidence="2">
    <location>
        <begin position="45"/>
        <end position="54"/>
    </location>
</feature>
<dbReference type="PANTHER" id="PTHR10343">
    <property type="entry name" value="5'-AMP-ACTIVATED PROTEIN KINASE , BETA SUBUNIT"/>
    <property type="match status" value="1"/>
</dbReference>
<dbReference type="SUPFAM" id="SSF81296">
    <property type="entry name" value="E set domains"/>
    <property type="match status" value="3"/>
</dbReference>
<feature type="compositionally biased region" description="Polar residues" evidence="2">
    <location>
        <begin position="73"/>
        <end position="93"/>
    </location>
</feature>
<dbReference type="InterPro" id="IPR032640">
    <property type="entry name" value="AMPK1_CBM"/>
</dbReference>
<dbReference type="InterPro" id="IPR050827">
    <property type="entry name" value="CRP1_MDG1_kinase"/>
</dbReference>
<dbReference type="Gene3D" id="2.60.40.10">
    <property type="entry name" value="Immunoglobulins"/>
    <property type="match status" value="3"/>
</dbReference>
<feature type="domain" description="AMP-activated protein kinase glycogen-binding" evidence="3">
    <location>
        <begin position="348"/>
        <end position="419"/>
    </location>
</feature>
<dbReference type="InterPro" id="IPR013783">
    <property type="entry name" value="Ig-like_fold"/>
</dbReference>
<dbReference type="CDD" id="cd02859">
    <property type="entry name" value="E_set_AMPKbeta_like_N"/>
    <property type="match status" value="3"/>
</dbReference>
<comment type="similarity">
    <text evidence="1">Belongs to the 5'-AMP-activated protein kinase beta subunit family.</text>
</comment>